<evidence type="ECO:0000256" key="6">
    <source>
        <dbReference type="ARBA" id="ARBA00022807"/>
    </source>
</evidence>
<evidence type="ECO:0000256" key="5">
    <source>
        <dbReference type="ARBA" id="ARBA00022801"/>
    </source>
</evidence>
<evidence type="ECO:0000313" key="11">
    <source>
        <dbReference type="Proteomes" id="UP000030595"/>
    </source>
</evidence>
<evidence type="ECO:0000259" key="9">
    <source>
        <dbReference type="PROSITE" id="PS51935"/>
    </source>
</evidence>
<keyword evidence="11" id="KW-1185">Reference proteome</keyword>
<dbReference type="PROSITE" id="PS51935">
    <property type="entry name" value="NLPC_P60"/>
    <property type="match status" value="1"/>
</dbReference>
<comment type="similarity">
    <text evidence="1">Belongs to the peptidase C40 family.</text>
</comment>
<dbReference type="AlphaFoldDB" id="A0A0A3J6X2"/>
<evidence type="ECO:0000256" key="3">
    <source>
        <dbReference type="ARBA" id="ARBA00022729"/>
    </source>
</evidence>
<dbReference type="Proteomes" id="UP000030595">
    <property type="component" value="Unassembled WGS sequence"/>
</dbReference>
<proteinExistence type="inferred from homology"/>
<dbReference type="PANTHER" id="PTHR47053">
    <property type="entry name" value="MUREIN DD-ENDOPEPTIDASE MEPH-RELATED"/>
    <property type="match status" value="1"/>
</dbReference>
<dbReference type="InterPro" id="IPR036779">
    <property type="entry name" value="LysM_dom_sf"/>
</dbReference>
<keyword evidence="3 7" id="KW-0732">Signal</keyword>
<dbReference type="InterPro" id="IPR051202">
    <property type="entry name" value="Peptidase_C40"/>
</dbReference>
<dbReference type="Gene3D" id="3.90.1720.10">
    <property type="entry name" value="endopeptidase domain like (from Nostoc punctiforme)"/>
    <property type="match status" value="1"/>
</dbReference>
<dbReference type="SMART" id="SM00257">
    <property type="entry name" value="LysM"/>
    <property type="match status" value="1"/>
</dbReference>
<reference evidence="10 11" key="1">
    <citation type="submission" date="2014-02" db="EMBL/GenBank/DDBJ databases">
        <title>Draft genome sequence of Lysinibacillus massiliensis CCUG 49529.</title>
        <authorList>
            <person name="Zhang F."/>
            <person name="Wang G."/>
            <person name="Zhang L."/>
        </authorList>
    </citation>
    <scope>NUCLEOTIDE SEQUENCE [LARGE SCALE GENOMIC DNA]</scope>
    <source>
        <strain evidence="10 11">CCUG 49529</strain>
    </source>
</reference>
<dbReference type="InterPro" id="IPR018392">
    <property type="entry name" value="LysM"/>
</dbReference>
<dbReference type="InterPro" id="IPR012854">
    <property type="entry name" value="Cu_amine_oxidase-like_N"/>
</dbReference>
<gene>
    <name evidence="10" type="ORF">CD30_08430</name>
</gene>
<accession>A0A0A3J6X2</accession>
<dbReference type="Pfam" id="PF01476">
    <property type="entry name" value="LysM"/>
    <property type="match status" value="1"/>
</dbReference>
<dbReference type="CDD" id="cd00118">
    <property type="entry name" value="LysM"/>
    <property type="match status" value="1"/>
</dbReference>
<dbReference type="PROSITE" id="PS51782">
    <property type="entry name" value="LYSM"/>
    <property type="match status" value="1"/>
</dbReference>
<comment type="caution">
    <text evidence="10">The sequence shown here is derived from an EMBL/GenBank/DDBJ whole genome shotgun (WGS) entry which is preliminary data.</text>
</comment>
<name>A0A0A3J6X2_9BACL</name>
<evidence type="ECO:0000256" key="2">
    <source>
        <dbReference type="ARBA" id="ARBA00022670"/>
    </source>
</evidence>
<evidence type="ECO:0000256" key="4">
    <source>
        <dbReference type="ARBA" id="ARBA00022737"/>
    </source>
</evidence>
<dbReference type="InterPro" id="IPR038765">
    <property type="entry name" value="Papain-like_cys_pep_sf"/>
</dbReference>
<keyword evidence="4" id="KW-0677">Repeat</keyword>
<keyword evidence="6" id="KW-0788">Thiol protease</keyword>
<protein>
    <submittedName>
        <fullName evidence="10">Glycoside hydrolase</fullName>
    </submittedName>
</protein>
<dbReference type="SUPFAM" id="SSF54106">
    <property type="entry name" value="LysM domain"/>
    <property type="match status" value="1"/>
</dbReference>
<dbReference type="OrthoDB" id="9813368at2"/>
<dbReference type="Gene3D" id="3.10.350.10">
    <property type="entry name" value="LysM domain"/>
    <property type="match status" value="1"/>
</dbReference>
<dbReference type="SUPFAM" id="SSF54001">
    <property type="entry name" value="Cysteine proteinases"/>
    <property type="match status" value="1"/>
</dbReference>
<dbReference type="EMBL" id="JPVQ01000012">
    <property type="protein sequence ID" value="KGR90913.1"/>
    <property type="molecule type" value="Genomic_DNA"/>
</dbReference>
<organism evidence="10 11">
    <name type="scientific">Ureibacillus massiliensis 4400831 = CIP 108448 = CCUG 49529</name>
    <dbReference type="NCBI Taxonomy" id="1211035"/>
    <lineage>
        <taxon>Bacteria</taxon>
        <taxon>Bacillati</taxon>
        <taxon>Bacillota</taxon>
        <taxon>Bacilli</taxon>
        <taxon>Bacillales</taxon>
        <taxon>Caryophanaceae</taxon>
        <taxon>Ureibacillus</taxon>
    </lineage>
</organism>
<evidence type="ECO:0000256" key="7">
    <source>
        <dbReference type="SAM" id="SignalP"/>
    </source>
</evidence>
<evidence type="ECO:0000313" key="10">
    <source>
        <dbReference type="EMBL" id="KGR90913.1"/>
    </source>
</evidence>
<keyword evidence="5 10" id="KW-0378">Hydrolase</keyword>
<dbReference type="RefSeq" id="WP_036175106.1">
    <property type="nucleotide sequence ID" value="NZ_AVCZ01000012.1"/>
</dbReference>
<dbReference type="PANTHER" id="PTHR47053:SF1">
    <property type="entry name" value="MUREIN DD-ENDOPEPTIDASE MEPH-RELATED"/>
    <property type="match status" value="1"/>
</dbReference>
<feature type="domain" description="NlpC/P60" evidence="9">
    <location>
        <begin position="222"/>
        <end position="352"/>
    </location>
</feature>
<feature type="signal peptide" evidence="7">
    <location>
        <begin position="1"/>
        <end position="27"/>
    </location>
</feature>
<feature type="domain" description="LysM" evidence="8">
    <location>
        <begin position="149"/>
        <end position="192"/>
    </location>
</feature>
<feature type="chain" id="PRO_5002014438" evidence="7">
    <location>
        <begin position="28"/>
        <end position="353"/>
    </location>
</feature>
<dbReference type="Pfam" id="PF00877">
    <property type="entry name" value="NLPC_P60"/>
    <property type="match status" value="1"/>
</dbReference>
<sequence length="353" mass="39135">MRSLIRILMVLALVFGSLMGSTISANAQVDYLPNAGVFINGKVVDGINPIKENGVYYLPFVDLAKILNYNSIKFEEKNRAYEITDGSTIIRIALGGTRAKKGNEYVNIEPPRWINETAYVSLHAAGALFNSYITFKKENGSIQIENPATKYVVHLGDTLYNIARIHHISVDELKRINNLTSNLILDGQVLKLPSPDASSSKGEIEPIKEKEPVKNNSKDTVAQQIKNILEDAKKYIGAKYKFGATLAEAPNLFDCSSFTQYVFGNFGLQLPRVSRDQASKGINVPTSNLKAGDLMFFTMNDTYTDGRVAHVGIYMGDGNMIHASTSKGVMITTNVLQNTYWAKNYLFSKRVIQ</sequence>
<evidence type="ECO:0000256" key="1">
    <source>
        <dbReference type="ARBA" id="ARBA00007074"/>
    </source>
</evidence>
<evidence type="ECO:0000259" key="8">
    <source>
        <dbReference type="PROSITE" id="PS51782"/>
    </source>
</evidence>
<dbReference type="GO" id="GO:0006508">
    <property type="term" value="P:proteolysis"/>
    <property type="evidence" value="ECO:0007669"/>
    <property type="project" value="UniProtKB-KW"/>
</dbReference>
<dbReference type="InterPro" id="IPR000064">
    <property type="entry name" value="NLP_P60_dom"/>
</dbReference>
<dbReference type="Pfam" id="PF07833">
    <property type="entry name" value="Cu_amine_oxidN1"/>
    <property type="match status" value="1"/>
</dbReference>
<dbReference type="eggNOG" id="COG0791">
    <property type="taxonomic scope" value="Bacteria"/>
</dbReference>
<dbReference type="GO" id="GO:0008234">
    <property type="term" value="F:cysteine-type peptidase activity"/>
    <property type="evidence" value="ECO:0007669"/>
    <property type="project" value="UniProtKB-KW"/>
</dbReference>
<keyword evidence="2" id="KW-0645">Protease</keyword>